<organism evidence="2 3">
    <name type="scientific">Agromyces bauzanensis</name>
    <dbReference type="NCBI Taxonomy" id="1308924"/>
    <lineage>
        <taxon>Bacteria</taxon>
        <taxon>Bacillati</taxon>
        <taxon>Actinomycetota</taxon>
        <taxon>Actinomycetes</taxon>
        <taxon>Micrococcales</taxon>
        <taxon>Microbacteriaceae</taxon>
        <taxon>Agromyces</taxon>
    </lineage>
</organism>
<dbReference type="Proteomes" id="UP000636956">
    <property type="component" value="Unassembled WGS sequence"/>
</dbReference>
<dbReference type="InterPro" id="IPR041698">
    <property type="entry name" value="Methyltransf_25"/>
</dbReference>
<name>A0A917UTZ7_9MICO</name>
<dbReference type="GO" id="GO:0032259">
    <property type="term" value="P:methylation"/>
    <property type="evidence" value="ECO:0007669"/>
    <property type="project" value="UniProtKB-KW"/>
</dbReference>
<dbReference type="InterPro" id="IPR029063">
    <property type="entry name" value="SAM-dependent_MTases_sf"/>
</dbReference>
<keyword evidence="3" id="KW-1185">Reference proteome</keyword>
<dbReference type="CDD" id="cd02440">
    <property type="entry name" value="AdoMet_MTases"/>
    <property type="match status" value="1"/>
</dbReference>
<dbReference type="Pfam" id="PF13649">
    <property type="entry name" value="Methyltransf_25"/>
    <property type="match status" value="1"/>
</dbReference>
<comment type="caution">
    <text evidence="2">The sequence shown here is derived from an EMBL/GenBank/DDBJ whole genome shotgun (WGS) entry which is preliminary data.</text>
</comment>
<evidence type="ECO:0000259" key="1">
    <source>
        <dbReference type="Pfam" id="PF13649"/>
    </source>
</evidence>
<keyword evidence="2" id="KW-0808">Transferase</keyword>
<protein>
    <submittedName>
        <fullName evidence="2">Methyltransferase type 11</fullName>
    </submittedName>
</protein>
<dbReference type="GO" id="GO:0008168">
    <property type="term" value="F:methyltransferase activity"/>
    <property type="evidence" value="ECO:0007669"/>
    <property type="project" value="UniProtKB-KW"/>
</dbReference>
<feature type="domain" description="Methyltransferase" evidence="1">
    <location>
        <begin position="76"/>
        <end position="162"/>
    </location>
</feature>
<dbReference type="SUPFAM" id="SSF53335">
    <property type="entry name" value="S-adenosyl-L-methionine-dependent methyltransferases"/>
    <property type="match status" value="1"/>
</dbReference>
<evidence type="ECO:0000313" key="2">
    <source>
        <dbReference type="EMBL" id="GGJ84970.1"/>
    </source>
</evidence>
<reference evidence="2" key="2">
    <citation type="submission" date="2020-09" db="EMBL/GenBank/DDBJ databases">
        <authorList>
            <person name="Sun Q."/>
            <person name="Zhou Y."/>
        </authorList>
    </citation>
    <scope>NUCLEOTIDE SEQUENCE</scope>
    <source>
        <strain evidence="2">CGMCC 1.8984</strain>
    </source>
</reference>
<gene>
    <name evidence="2" type="ORF">GCM10011372_24090</name>
</gene>
<dbReference type="EMBL" id="BMMD01000013">
    <property type="protein sequence ID" value="GGJ84970.1"/>
    <property type="molecule type" value="Genomic_DNA"/>
</dbReference>
<dbReference type="RefSeq" id="WP_229662311.1">
    <property type="nucleotide sequence ID" value="NZ_BAABFW010000023.1"/>
</dbReference>
<dbReference type="AlphaFoldDB" id="A0A917UTZ7"/>
<sequence length="232" mass="24412">MSAGTRIDRAGRDGAVFGAGHAEPYERILAGARTSRLVLQSVDGTHRPHSLEVGRWVRAATSADLTALEGATGPTLDVGCGPGRMVRAAAARSIPALGIDVAPRAVARARFDGSLALVRSVFHRLPLEGRWQTILLMDGNVGIGGDPEALLARCRDLLAPLGSIVIEVDADPHLEVRSWCTVVDDDGNESEPFPWARVGRVAIEAVAGRAGLAVAARWSAAGRHFVRAVPSP</sequence>
<proteinExistence type="predicted"/>
<keyword evidence="2" id="KW-0489">Methyltransferase</keyword>
<evidence type="ECO:0000313" key="3">
    <source>
        <dbReference type="Proteomes" id="UP000636956"/>
    </source>
</evidence>
<reference evidence="2" key="1">
    <citation type="journal article" date="2014" name="Int. J. Syst. Evol. Microbiol.">
        <title>Complete genome sequence of Corynebacterium casei LMG S-19264T (=DSM 44701T), isolated from a smear-ripened cheese.</title>
        <authorList>
            <consortium name="US DOE Joint Genome Institute (JGI-PGF)"/>
            <person name="Walter F."/>
            <person name="Albersmeier A."/>
            <person name="Kalinowski J."/>
            <person name="Ruckert C."/>
        </authorList>
    </citation>
    <scope>NUCLEOTIDE SEQUENCE</scope>
    <source>
        <strain evidence="2">CGMCC 1.8984</strain>
    </source>
</reference>
<accession>A0A917UTZ7</accession>
<dbReference type="Gene3D" id="3.40.50.150">
    <property type="entry name" value="Vaccinia Virus protein VP39"/>
    <property type="match status" value="1"/>
</dbReference>